<dbReference type="SMART" id="SM00220">
    <property type="entry name" value="S_TKc"/>
    <property type="match status" value="1"/>
</dbReference>
<dbReference type="GO" id="GO:0004674">
    <property type="term" value="F:protein serine/threonine kinase activity"/>
    <property type="evidence" value="ECO:0007669"/>
    <property type="project" value="TreeGrafter"/>
</dbReference>
<dbReference type="InParanoid" id="D8TGS8"/>
<dbReference type="STRING" id="3068.D8TGS8"/>
<feature type="region of interest" description="Disordered" evidence="1">
    <location>
        <begin position="1121"/>
        <end position="1143"/>
    </location>
</feature>
<feature type="domain" description="Protein kinase" evidence="2">
    <location>
        <begin position="318"/>
        <end position="625"/>
    </location>
</feature>
<dbReference type="RefSeq" id="XP_002946317.1">
    <property type="nucleotide sequence ID" value="XM_002946271.1"/>
</dbReference>
<sequence>MVPSRPPTFQYNALIALPPGFCLNRDTPNSAGQSRAPLSARLRPELVSMLVSASSFSKLSFHNPSLQLSNLESTASLGSGTVALISDVRVSLAGERQASDCGPIAVKLSTLEQLLASVTESLWVGQGAQGAVLKGQWRSGGCTVAVKWLVSDGGDLPAAYMEAVVAKLLAHPFLVQTFEYGICRLDEKFVQLQQQRHQQYSAGLPVDQQQQEEEEPRLQTLNHQLRDYAADCLDRSHLEQQQQSLPVRGQPEPAGGCKPSPCPSPPQQPGAVPPFPPCPLSFADAIEPSRCAGCSGDCSDTARCNADKVHGSITGIRCPIGQVHGSGTLAPAAQLEVGASPWAPTTPDPCVDALPSAFEALTAGQDSFDGGSGNPAGSRPVDCIGVLKQLGATMGKYVVQIVSEWCDEGTLHAAIRRGVFKPQAPAGPGGARGRSRTWALRALLRTAREVAQGMSHLHSLNIIHGDLKPGNVLLKSSRIDSRGFVAKVADFGLSRLCNQREEYVTTADWGTVPYMAGEYLDNRLCKSSDVPERDGHGEIVVNTAGSFSLMVYSFGVLLWQMYTGKAPFAGHLEAQVAVGVMLGNLHLEWPTNMPPPLARLGQACCLHEPEQRPTFKEVVVALTGIEAQGATGTFPLATAGAPLSTFGSSVSQATFHQLPTSQHQNQNHPHSENAARSVSRDTAPRLAPGRLQDACHLNRPTRSMLVLGSRKLDMLGDSCSSEIPPEPPESDAVASPSPFVVVERADAMGAAGGGIASVATQVPWRAQPMWRPLPPDLPPQPLPPLMLLQSPTLLHPHCPAGRFTPTSTSRLHMRTGPGSPVDDDLDVSGVVHGDSSPPTLLDSLSTHNVATMPPPPLALDVPAAAATTVQSMTYSSAAADSPAVPSALASMSPAGAWTTCCTRPTNAAAVVIGMERAGPLATTAGPAAAEVLPCRARAPEVAGVVSPPSAAAMGIPPRIPDGLPNYPVGGAAVSAAPSAEARDVVATCAGSDCNKARAVNEQPFGAEAAVPGTPATVSPTRLLPPPPLGATSLASLTFNLPCAPSASLTSPSGLNAECGVPANGADGCCMHASAPGFPAEAPLRQLPDIHRYVSLPAPLPGAKGGRGDVGDFVDSRGASMSTDMAQQSPGWYSLSSPRPEQQQEEQQIHINMMQHLLPPLQLAQPPQVQPKLREQPFAPQSCAFEAAAGATGDMSVAGNEAGFGTGQSPHAYSGRVLPLRLLHQRQQQMADVAVWTGRGVGKGAAAWTHSGLTGAPCAAAVAMHRRPRSALGLGGYGSATPGAAASAVVAGRRATGGAPLPHSYGSAVTTAGRALLDESPPPPPPPLGFSPMTLIPLGPVHEAVEGPGANADG</sequence>
<dbReference type="InterPro" id="IPR008271">
    <property type="entry name" value="Ser/Thr_kinase_AS"/>
</dbReference>
<reference evidence="3 4" key="1">
    <citation type="journal article" date="2010" name="Science">
        <title>Genomic analysis of organismal complexity in the multicellular green alga Volvox carteri.</title>
        <authorList>
            <person name="Prochnik S.E."/>
            <person name="Umen J."/>
            <person name="Nedelcu A.M."/>
            <person name="Hallmann A."/>
            <person name="Miller S.M."/>
            <person name="Nishii I."/>
            <person name="Ferris P."/>
            <person name="Kuo A."/>
            <person name="Mitros T."/>
            <person name="Fritz-Laylin L.K."/>
            <person name="Hellsten U."/>
            <person name="Chapman J."/>
            <person name="Simakov O."/>
            <person name="Rensing S.A."/>
            <person name="Terry A."/>
            <person name="Pangilinan J."/>
            <person name="Kapitonov V."/>
            <person name="Jurka J."/>
            <person name="Salamov A."/>
            <person name="Shapiro H."/>
            <person name="Schmutz J."/>
            <person name="Grimwood J."/>
            <person name="Lindquist E."/>
            <person name="Lucas S."/>
            <person name="Grigoriev I.V."/>
            <person name="Schmitt R."/>
            <person name="Kirk D."/>
            <person name="Rokhsar D.S."/>
        </authorList>
    </citation>
    <scope>NUCLEOTIDE SEQUENCE [LARGE SCALE GENOMIC DNA]</scope>
    <source>
        <strain evidence="4">f. Nagariensis / Eve</strain>
    </source>
</reference>
<dbReference type="PROSITE" id="PS00108">
    <property type="entry name" value="PROTEIN_KINASE_ST"/>
    <property type="match status" value="1"/>
</dbReference>
<keyword evidence="4" id="KW-1185">Reference proteome</keyword>
<proteinExistence type="predicted"/>
<dbReference type="OrthoDB" id="549490at2759"/>
<dbReference type="InterPro" id="IPR000719">
    <property type="entry name" value="Prot_kinase_dom"/>
</dbReference>
<dbReference type="GO" id="GO:0005524">
    <property type="term" value="F:ATP binding"/>
    <property type="evidence" value="ECO:0007669"/>
    <property type="project" value="InterPro"/>
</dbReference>
<feature type="compositionally biased region" description="Polar residues" evidence="1">
    <location>
        <begin position="1121"/>
        <end position="1139"/>
    </location>
</feature>
<dbReference type="PANTHER" id="PTHR44329:SF261">
    <property type="entry name" value="ZINC FINGER CONTAINING PROTEIN KINASE-RELATED"/>
    <property type="match status" value="1"/>
</dbReference>
<dbReference type="Gene3D" id="3.30.200.20">
    <property type="entry name" value="Phosphorylase Kinase, domain 1"/>
    <property type="match status" value="1"/>
</dbReference>
<gene>
    <name evidence="3" type="ORF">VOLCADRAFT_86468</name>
</gene>
<evidence type="ECO:0000313" key="3">
    <source>
        <dbReference type="EMBL" id="EFJ53312.1"/>
    </source>
</evidence>
<dbReference type="Gene3D" id="1.10.510.10">
    <property type="entry name" value="Transferase(Phosphotransferase) domain 1"/>
    <property type="match status" value="1"/>
</dbReference>
<dbReference type="eggNOG" id="KOG0192">
    <property type="taxonomic scope" value="Eukaryota"/>
</dbReference>
<dbReference type="Proteomes" id="UP000001058">
    <property type="component" value="Unassembled WGS sequence"/>
</dbReference>
<dbReference type="KEGG" id="vcn:VOLCADRAFT_86468"/>
<dbReference type="SUPFAM" id="SSF56112">
    <property type="entry name" value="Protein kinase-like (PK-like)"/>
    <property type="match status" value="1"/>
</dbReference>
<evidence type="ECO:0000313" key="4">
    <source>
        <dbReference type="Proteomes" id="UP000001058"/>
    </source>
</evidence>
<evidence type="ECO:0000256" key="1">
    <source>
        <dbReference type="SAM" id="MobiDB-lite"/>
    </source>
</evidence>
<accession>D8TGS8</accession>
<dbReference type="InterPro" id="IPR011009">
    <property type="entry name" value="Kinase-like_dom_sf"/>
</dbReference>
<organism evidence="4">
    <name type="scientific">Volvox carteri f. nagariensis</name>
    <dbReference type="NCBI Taxonomy" id="3068"/>
    <lineage>
        <taxon>Eukaryota</taxon>
        <taxon>Viridiplantae</taxon>
        <taxon>Chlorophyta</taxon>
        <taxon>core chlorophytes</taxon>
        <taxon>Chlorophyceae</taxon>
        <taxon>CS clade</taxon>
        <taxon>Chlamydomonadales</taxon>
        <taxon>Volvocaceae</taxon>
        <taxon>Volvox</taxon>
    </lineage>
</organism>
<dbReference type="GeneID" id="9624312"/>
<feature type="region of interest" description="Disordered" evidence="1">
    <location>
        <begin position="239"/>
        <end position="270"/>
    </location>
</feature>
<feature type="compositionally biased region" description="Polar residues" evidence="1">
    <location>
        <begin position="659"/>
        <end position="668"/>
    </location>
</feature>
<feature type="region of interest" description="Disordered" evidence="1">
    <location>
        <begin position="659"/>
        <end position="682"/>
    </location>
</feature>
<evidence type="ECO:0000259" key="2">
    <source>
        <dbReference type="PROSITE" id="PS50011"/>
    </source>
</evidence>
<name>D8TGS8_VOLCA</name>
<dbReference type="Pfam" id="PF00069">
    <property type="entry name" value="Pkinase"/>
    <property type="match status" value="1"/>
</dbReference>
<dbReference type="EMBL" id="GL378323">
    <property type="protein sequence ID" value="EFJ53312.1"/>
    <property type="molecule type" value="Genomic_DNA"/>
</dbReference>
<feature type="compositionally biased region" description="Basic and acidic residues" evidence="1">
    <location>
        <begin position="669"/>
        <end position="682"/>
    </location>
</feature>
<protein>
    <recommendedName>
        <fullName evidence="2">Protein kinase domain-containing protein</fullName>
    </recommendedName>
</protein>
<dbReference type="InterPro" id="IPR051681">
    <property type="entry name" value="Ser/Thr_Kinases-Pseudokinases"/>
</dbReference>
<feature type="compositionally biased region" description="Pro residues" evidence="1">
    <location>
        <begin position="260"/>
        <end position="270"/>
    </location>
</feature>
<dbReference type="PROSITE" id="PS50011">
    <property type="entry name" value="PROTEIN_KINASE_DOM"/>
    <property type="match status" value="1"/>
</dbReference>
<dbReference type="PANTHER" id="PTHR44329">
    <property type="entry name" value="SERINE/THREONINE-PROTEIN KINASE TNNI3K-RELATED"/>
    <property type="match status" value="1"/>
</dbReference>